<reference evidence="3" key="1">
    <citation type="submission" date="2014-09" db="EMBL/GenBank/DDBJ databases">
        <authorList>
            <person name="Mudge J."/>
            <person name="Ramaraj T."/>
            <person name="Lindquist I.E."/>
            <person name="Bharti A.K."/>
            <person name="Sundararajan A."/>
            <person name="Cameron C.T."/>
            <person name="Woodward J.E."/>
            <person name="May G.D."/>
            <person name="Brubaker C."/>
            <person name="Broadhvest J."/>
            <person name="Wilkins T.A."/>
        </authorList>
    </citation>
    <scope>NUCLEOTIDE SEQUENCE</scope>
    <source>
        <strain evidence="3">cv. AKA8401</strain>
    </source>
</reference>
<evidence type="ECO:0000313" key="3">
    <source>
        <dbReference type="Proteomes" id="UP000032142"/>
    </source>
</evidence>
<comment type="caution">
    <text evidence="2">The sequence shown here is derived from an EMBL/GenBank/DDBJ whole genome shotgun (WGS) entry which is preliminary data.</text>
</comment>
<dbReference type="AlphaFoldDB" id="A0A0B0MEP0"/>
<gene>
    <name evidence="2" type="ORF">F383_38120</name>
</gene>
<organism evidence="2 3">
    <name type="scientific">Gossypium arboreum</name>
    <name type="common">Tree cotton</name>
    <name type="synonym">Gossypium nanking</name>
    <dbReference type="NCBI Taxonomy" id="29729"/>
    <lineage>
        <taxon>Eukaryota</taxon>
        <taxon>Viridiplantae</taxon>
        <taxon>Streptophyta</taxon>
        <taxon>Embryophyta</taxon>
        <taxon>Tracheophyta</taxon>
        <taxon>Spermatophyta</taxon>
        <taxon>Magnoliopsida</taxon>
        <taxon>eudicotyledons</taxon>
        <taxon>Gunneridae</taxon>
        <taxon>Pentapetalae</taxon>
        <taxon>rosids</taxon>
        <taxon>malvids</taxon>
        <taxon>Malvales</taxon>
        <taxon>Malvaceae</taxon>
        <taxon>Malvoideae</taxon>
        <taxon>Gossypium</taxon>
    </lineage>
</organism>
<accession>A0A0B0MEP0</accession>
<keyword evidence="3" id="KW-1185">Reference proteome</keyword>
<name>A0A0B0MEP0_GOSAR</name>
<keyword evidence="1" id="KW-0472">Membrane</keyword>
<evidence type="ECO:0000256" key="1">
    <source>
        <dbReference type="SAM" id="Phobius"/>
    </source>
</evidence>
<dbReference type="Proteomes" id="UP000032142">
    <property type="component" value="Unassembled WGS sequence"/>
</dbReference>
<dbReference type="EMBL" id="JRRC01053838">
    <property type="protein sequence ID" value="KHF98826.1"/>
    <property type="molecule type" value="Genomic_DNA"/>
</dbReference>
<keyword evidence="1" id="KW-1133">Transmembrane helix</keyword>
<proteinExistence type="predicted"/>
<evidence type="ECO:0000313" key="2">
    <source>
        <dbReference type="EMBL" id="KHF98826.1"/>
    </source>
</evidence>
<protein>
    <submittedName>
        <fullName evidence="2">Uncharacterized protein</fullName>
    </submittedName>
</protein>
<sequence>MSLLSYIAYSVLLSMFYSVTKIARVRDRRRSFHTIKLSF</sequence>
<feature type="transmembrane region" description="Helical" evidence="1">
    <location>
        <begin position="6"/>
        <end position="23"/>
    </location>
</feature>
<keyword evidence="1" id="KW-0812">Transmembrane</keyword>